<dbReference type="PANTHER" id="PTHR46042">
    <property type="entry name" value="DIPHTHINE METHYLTRANSFERASE"/>
    <property type="match status" value="1"/>
</dbReference>
<feature type="repeat" description="WD" evidence="8">
    <location>
        <begin position="191"/>
        <end position="227"/>
    </location>
</feature>
<dbReference type="InterPro" id="IPR052415">
    <property type="entry name" value="Diphthine_MTase"/>
</dbReference>
<organism evidence="9 10">
    <name type="scientific">Cylindrotheca closterium</name>
    <dbReference type="NCBI Taxonomy" id="2856"/>
    <lineage>
        <taxon>Eukaryota</taxon>
        <taxon>Sar</taxon>
        <taxon>Stramenopiles</taxon>
        <taxon>Ochrophyta</taxon>
        <taxon>Bacillariophyta</taxon>
        <taxon>Bacillariophyceae</taxon>
        <taxon>Bacillariophycidae</taxon>
        <taxon>Bacillariales</taxon>
        <taxon>Bacillariaceae</taxon>
        <taxon>Cylindrotheca</taxon>
    </lineage>
</organism>
<protein>
    <recommendedName>
        <fullName evidence="6">methylated diphthine methylhydrolase</fullName>
        <ecNumber evidence="6">3.1.1.97</ecNumber>
    </recommendedName>
</protein>
<reference evidence="9" key="1">
    <citation type="submission" date="2023-08" db="EMBL/GenBank/DDBJ databases">
        <authorList>
            <person name="Audoor S."/>
            <person name="Bilcke G."/>
        </authorList>
    </citation>
    <scope>NUCLEOTIDE SEQUENCE</scope>
</reference>
<comment type="pathway">
    <text evidence="1">Protein modification; peptidyl-diphthamide biosynthesis.</text>
</comment>
<evidence type="ECO:0000313" key="10">
    <source>
        <dbReference type="Proteomes" id="UP001295423"/>
    </source>
</evidence>
<keyword evidence="10" id="KW-1185">Reference proteome</keyword>
<dbReference type="InterPro" id="IPR036322">
    <property type="entry name" value="WD40_repeat_dom_sf"/>
</dbReference>
<evidence type="ECO:0000313" key="9">
    <source>
        <dbReference type="EMBL" id="CAJ1940378.1"/>
    </source>
</evidence>
<comment type="caution">
    <text evidence="9">The sequence shown here is derived from an EMBL/GenBank/DDBJ whole genome shotgun (WGS) entry which is preliminary data.</text>
</comment>
<dbReference type="SUPFAM" id="SSF50978">
    <property type="entry name" value="WD40 repeat-like"/>
    <property type="match status" value="1"/>
</dbReference>
<sequence length="374" mass="41641">MADEQCDFVEHFKTPLNACSLETLPPVSWGDEKRIWPLMIGCYELDESTGERNGRLDFYAAPVPQDGETFQGIGSPRNVIGRSNQLSGVLDGKWYNRHLDDESLLYATAHASGEIIVHKIQGEQITLIGRTDSRDSGLCLSLSWDLYGDSSATKSRIISSYSDGKVGIHDINISHDKIGFEQTHFFDAHKMFRSPAEVWCASFTSNPNVAMTGGDEGNLKIWDLRAGVLSPMQTLKDFSAGVTVISPHPRIDHIIACGSYDETVCIYDLRTVTDSKPSPLCHSDPVGGGLWRMKWHPYDDSRLLLGAMHGGCRIVQLDDLSSESVQFEITQKFTNHESMAYGADWIVDKTAQVVVAASCSFYDRAFYAWRVNEK</sequence>
<name>A0AAD2CNB3_9STRA</name>
<evidence type="ECO:0000256" key="8">
    <source>
        <dbReference type="PROSITE-ProRule" id="PRU00221"/>
    </source>
</evidence>
<dbReference type="Pfam" id="PF00400">
    <property type="entry name" value="WD40"/>
    <property type="match status" value="2"/>
</dbReference>
<evidence type="ECO:0000256" key="6">
    <source>
        <dbReference type="ARBA" id="ARBA00039131"/>
    </source>
</evidence>
<dbReference type="AlphaFoldDB" id="A0AAD2CNB3"/>
<evidence type="ECO:0000256" key="5">
    <source>
        <dbReference type="ARBA" id="ARBA00038092"/>
    </source>
</evidence>
<dbReference type="GO" id="GO:0005737">
    <property type="term" value="C:cytoplasm"/>
    <property type="evidence" value="ECO:0007669"/>
    <property type="project" value="TreeGrafter"/>
</dbReference>
<dbReference type="Gene3D" id="2.130.10.10">
    <property type="entry name" value="YVTN repeat-like/Quinoprotein amine dehydrogenase"/>
    <property type="match status" value="1"/>
</dbReference>
<dbReference type="InterPro" id="IPR015943">
    <property type="entry name" value="WD40/YVTN_repeat-like_dom_sf"/>
</dbReference>
<keyword evidence="3" id="KW-0677">Repeat</keyword>
<dbReference type="SMART" id="SM00320">
    <property type="entry name" value="WD40"/>
    <property type="match status" value="3"/>
</dbReference>
<evidence type="ECO:0000256" key="1">
    <source>
        <dbReference type="ARBA" id="ARBA00005156"/>
    </source>
</evidence>
<dbReference type="GO" id="GO:0061685">
    <property type="term" value="F:diphthine methylesterase activity"/>
    <property type="evidence" value="ECO:0007669"/>
    <property type="project" value="UniProtKB-EC"/>
</dbReference>
<evidence type="ECO:0000256" key="4">
    <source>
        <dbReference type="ARBA" id="ARBA00022801"/>
    </source>
</evidence>
<dbReference type="GO" id="GO:0017183">
    <property type="term" value="P:protein histidyl modification to diphthamide"/>
    <property type="evidence" value="ECO:0007669"/>
    <property type="project" value="TreeGrafter"/>
</dbReference>
<dbReference type="PANTHER" id="PTHR46042:SF1">
    <property type="entry name" value="DIPHTHINE METHYLTRANSFERASE"/>
    <property type="match status" value="1"/>
</dbReference>
<proteinExistence type="inferred from homology"/>
<comment type="catalytic activity">
    <reaction evidence="7">
        <text>diphthine methyl ester-[translation elongation factor 2] + H2O = diphthine-[translation elongation factor 2] + methanol + H(+)</text>
        <dbReference type="Rhea" id="RHEA:42656"/>
        <dbReference type="Rhea" id="RHEA-COMP:10172"/>
        <dbReference type="Rhea" id="RHEA-COMP:10173"/>
        <dbReference type="ChEBI" id="CHEBI:15377"/>
        <dbReference type="ChEBI" id="CHEBI:15378"/>
        <dbReference type="ChEBI" id="CHEBI:17790"/>
        <dbReference type="ChEBI" id="CHEBI:79005"/>
        <dbReference type="ChEBI" id="CHEBI:82696"/>
        <dbReference type="EC" id="3.1.1.97"/>
    </reaction>
</comment>
<dbReference type="EMBL" id="CAKOGP040000890">
    <property type="protein sequence ID" value="CAJ1940378.1"/>
    <property type="molecule type" value="Genomic_DNA"/>
</dbReference>
<gene>
    <name evidence="9" type="ORF">CYCCA115_LOCUS7012</name>
</gene>
<evidence type="ECO:0000256" key="3">
    <source>
        <dbReference type="ARBA" id="ARBA00022737"/>
    </source>
</evidence>
<dbReference type="InterPro" id="IPR001680">
    <property type="entry name" value="WD40_rpt"/>
</dbReference>
<keyword evidence="2 8" id="KW-0853">WD repeat</keyword>
<accession>A0AAD2CNB3</accession>
<comment type="similarity">
    <text evidence="5">Belongs to the DPH7 family.</text>
</comment>
<keyword evidence="4" id="KW-0378">Hydrolase</keyword>
<dbReference type="EC" id="3.1.1.97" evidence="6"/>
<evidence type="ECO:0000256" key="7">
    <source>
        <dbReference type="ARBA" id="ARBA00047551"/>
    </source>
</evidence>
<dbReference type="PROSITE" id="PS50082">
    <property type="entry name" value="WD_REPEATS_2"/>
    <property type="match status" value="1"/>
</dbReference>
<evidence type="ECO:0000256" key="2">
    <source>
        <dbReference type="ARBA" id="ARBA00022574"/>
    </source>
</evidence>
<dbReference type="Proteomes" id="UP001295423">
    <property type="component" value="Unassembled WGS sequence"/>
</dbReference>